<accession>A0A2K0WRU7</accession>
<dbReference type="EMBL" id="MTQA01000033">
    <property type="protein sequence ID" value="PNP85022.1"/>
    <property type="molecule type" value="Genomic_DNA"/>
</dbReference>
<organism evidence="1 2">
    <name type="scientific">Gibberella nygamai</name>
    <name type="common">Bean root rot disease fungus</name>
    <name type="synonym">Fusarium nygamai</name>
    <dbReference type="NCBI Taxonomy" id="42673"/>
    <lineage>
        <taxon>Eukaryota</taxon>
        <taxon>Fungi</taxon>
        <taxon>Dikarya</taxon>
        <taxon>Ascomycota</taxon>
        <taxon>Pezizomycotina</taxon>
        <taxon>Sordariomycetes</taxon>
        <taxon>Hypocreomycetidae</taxon>
        <taxon>Hypocreales</taxon>
        <taxon>Nectriaceae</taxon>
        <taxon>Fusarium</taxon>
        <taxon>Fusarium fujikuroi species complex</taxon>
    </lineage>
</organism>
<name>A0A2K0WRU7_GIBNY</name>
<comment type="caution">
    <text evidence="1">The sequence shown here is derived from an EMBL/GenBank/DDBJ whole genome shotgun (WGS) entry which is preliminary data.</text>
</comment>
<reference evidence="1 2" key="1">
    <citation type="submission" date="2017-06" db="EMBL/GenBank/DDBJ databases">
        <title>Genome of Fusarium nygamai isolate CS10214.</title>
        <authorList>
            <person name="Gardiner D.M."/>
            <person name="Obanor F."/>
            <person name="Kazan K."/>
        </authorList>
    </citation>
    <scope>NUCLEOTIDE SEQUENCE [LARGE SCALE GENOMIC DNA]</scope>
    <source>
        <strain evidence="1 2">CS10214</strain>
    </source>
</reference>
<evidence type="ECO:0000313" key="1">
    <source>
        <dbReference type="EMBL" id="PNP85022.1"/>
    </source>
</evidence>
<evidence type="ECO:0000313" key="2">
    <source>
        <dbReference type="Proteomes" id="UP000236664"/>
    </source>
</evidence>
<sequence>MSDLIHYVPFTRYRFPDMLRTAILKPAAAGTPRGPRREPEQHIALAYAYCAIAHPTTNAKSMTC</sequence>
<protein>
    <submittedName>
        <fullName evidence="1">Uncharacterized protein</fullName>
    </submittedName>
</protein>
<dbReference type="Proteomes" id="UP000236664">
    <property type="component" value="Unassembled WGS sequence"/>
</dbReference>
<proteinExistence type="predicted"/>
<keyword evidence="2" id="KW-1185">Reference proteome</keyword>
<dbReference type="AlphaFoldDB" id="A0A2K0WRU7"/>
<gene>
    <name evidence="1" type="ORF">FNYG_01547</name>
</gene>